<evidence type="ECO:0000313" key="8">
    <source>
        <dbReference type="Proteomes" id="UP000018735"/>
    </source>
</evidence>
<reference evidence="7 8" key="1">
    <citation type="journal article" date="2011" name="PLoS ONE">
        <title>Core proteome of the minimal cell: comparative proteomics of three mollicute species.</title>
        <authorList>
            <person name="Fisunov G.Y."/>
            <person name="Alexeev D.G."/>
            <person name="Bazaleev N.A."/>
            <person name="Ladygina V.G."/>
            <person name="Galyamina M.A."/>
            <person name="Kondratov I.G."/>
            <person name="Zhukova N.A."/>
            <person name="Serebryakova M.V."/>
            <person name="Demina I.A."/>
            <person name="Govorun V.M."/>
        </authorList>
    </citation>
    <scope>NUCLEOTIDE SEQUENCE [LARGE SCALE GENOMIC DNA]</scope>
    <source>
        <strain evidence="7 8">S6</strain>
    </source>
</reference>
<dbReference type="Gene3D" id="3.40.50.300">
    <property type="entry name" value="P-loop containing nucleotide triphosphate hydrolases"/>
    <property type="match status" value="1"/>
</dbReference>
<organism evidence="7 8">
    <name type="scientific">Mycoplasmoides gallisepticum S6</name>
    <dbReference type="NCBI Taxonomy" id="1006581"/>
    <lineage>
        <taxon>Bacteria</taxon>
        <taxon>Bacillati</taxon>
        <taxon>Mycoplasmatota</taxon>
        <taxon>Mycoplasmoidales</taxon>
        <taxon>Mycoplasmoidaceae</taxon>
        <taxon>Mycoplasmoides</taxon>
    </lineage>
</organism>
<comment type="similarity">
    <text evidence="5">Belongs to the uridine kinase family.</text>
</comment>
<dbReference type="SUPFAM" id="SSF52540">
    <property type="entry name" value="P-loop containing nucleoside triphosphate hydrolases"/>
    <property type="match status" value="1"/>
</dbReference>
<dbReference type="Pfam" id="PF00485">
    <property type="entry name" value="PRK"/>
    <property type="match status" value="1"/>
</dbReference>
<dbReference type="eggNOG" id="COG0572">
    <property type="taxonomic scope" value="Bacteria"/>
</dbReference>
<dbReference type="UniPathway" id="UPA00579">
    <property type="reaction ID" value="UER00640"/>
</dbReference>
<dbReference type="PANTHER" id="PTHR10285">
    <property type="entry name" value="URIDINE KINASE"/>
    <property type="match status" value="1"/>
</dbReference>
<dbReference type="GO" id="GO:0005737">
    <property type="term" value="C:cytoplasm"/>
    <property type="evidence" value="ECO:0007669"/>
    <property type="project" value="UniProtKB-SubCell"/>
</dbReference>
<comment type="subcellular location">
    <subcellularLocation>
        <location evidence="5">Cytoplasm</location>
    </subcellularLocation>
</comment>
<dbReference type="PRINTS" id="PR00988">
    <property type="entry name" value="URIDINKINASE"/>
</dbReference>
<keyword evidence="5" id="KW-0963">Cytoplasm</keyword>
<dbReference type="GO" id="GO:0044211">
    <property type="term" value="P:CTP salvage"/>
    <property type="evidence" value="ECO:0007669"/>
    <property type="project" value="UniProtKB-UniPathway"/>
</dbReference>
<accession>A0A0F6CKU4</accession>
<evidence type="ECO:0000256" key="5">
    <source>
        <dbReference type="RuleBase" id="RU003825"/>
    </source>
</evidence>
<dbReference type="GO" id="GO:0043771">
    <property type="term" value="F:cytidine kinase activity"/>
    <property type="evidence" value="ECO:0007669"/>
    <property type="project" value="RHEA"/>
</dbReference>
<evidence type="ECO:0000256" key="1">
    <source>
        <dbReference type="ARBA" id="ARBA00004690"/>
    </source>
</evidence>
<comment type="catalytic activity">
    <reaction evidence="5">
        <text>cytidine + ATP = CMP + ADP + H(+)</text>
        <dbReference type="Rhea" id="RHEA:24674"/>
        <dbReference type="ChEBI" id="CHEBI:15378"/>
        <dbReference type="ChEBI" id="CHEBI:17562"/>
        <dbReference type="ChEBI" id="CHEBI:30616"/>
        <dbReference type="ChEBI" id="CHEBI:60377"/>
        <dbReference type="ChEBI" id="CHEBI:456216"/>
        <dbReference type="EC" id="2.7.1.48"/>
    </reaction>
</comment>
<dbReference type="InterPro" id="IPR000764">
    <property type="entry name" value="Uridine_kinase-like"/>
</dbReference>
<feature type="domain" description="AAA+ ATPase" evidence="6">
    <location>
        <begin position="5"/>
        <end position="162"/>
    </location>
</feature>
<proteinExistence type="inferred from homology"/>
<sequence length="214" mass="24873">MKNVQPMIIAISGGSGSGKTTITQSIIAKIKSDTNLKVATVCLDNYYKPFSDLSLEARKKLNYDDPNSFDFDQVYYDLLALSNNQTIKMPIYDYKNYTRSDQFTEINPSDVILYEGILSLYDPRILDLSKFKLFIDTPSDERLARRIERDCLERARDIKQVLNQWRSQVRVMHRKYVQKQKEDANLILPWYTLNHEGMSIIQNAIIKIAQGNEF</sequence>
<dbReference type="GO" id="GO:0005524">
    <property type="term" value="F:ATP binding"/>
    <property type="evidence" value="ECO:0007669"/>
    <property type="project" value="UniProtKB-KW"/>
</dbReference>
<dbReference type="InterPro" id="IPR027417">
    <property type="entry name" value="P-loop_NTPase"/>
</dbReference>
<dbReference type="GO" id="GO:0044206">
    <property type="term" value="P:UMP salvage"/>
    <property type="evidence" value="ECO:0007669"/>
    <property type="project" value="UniProtKB-UniPathway"/>
</dbReference>
<keyword evidence="5" id="KW-0067">ATP-binding</keyword>
<dbReference type="NCBIfam" id="NF004018">
    <property type="entry name" value="PRK05480.1"/>
    <property type="match status" value="1"/>
</dbReference>
<comment type="catalytic activity">
    <reaction evidence="5">
        <text>uridine + ATP = UMP + ADP + H(+)</text>
        <dbReference type="Rhea" id="RHEA:16825"/>
        <dbReference type="ChEBI" id="CHEBI:15378"/>
        <dbReference type="ChEBI" id="CHEBI:16704"/>
        <dbReference type="ChEBI" id="CHEBI:30616"/>
        <dbReference type="ChEBI" id="CHEBI:57865"/>
        <dbReference type="ChEBI" id="CHEBI:456216"/>
        <dbReference type="EC" id="2.7.1.48"/>
    </reaction>
</comment>
<evidence type="ECO:0000256" key="4">
    <source>
        <dbReference type="ARBA" id="ARBA00022777"/>
    </source>
</evidence>
<evidence type="ECO:0000256" key="2">
    <source>
        <dbReference type="ARBA" id="ARBA00022679"/>
    </source>
</evidence>
<evidence type="ECO:0000313" key="7">
    <source>
        <dbReference type="EMBL" id="AHB99716.1"/>
    </source>
</evidence>
<dbReference type="InterPro" id="IPR006083">
    <property type="entry name" value="PRK/URK"/>
</dbReference>
<dbReference type="RefSeq" id="WP_023893691.1">
    <property type="nucleotide sequence ID" value="NC_023030.2"/>
</dbReference>
<dbReference type="CDD" id="cd02023">
    <property type="entry name" value="UMPK"/>
    <property type="match status" value="1"/>
</dbReference>
<name>A0A0F6CKU4_MYCGL</name>
<evidence type="ECO:0000256" key="3">
    <source>
        <dbReference type="ARBA" id="ARBA00022741"/>
    </source>
</evidence>
<dbReference type="EC" id="2.7.1.48" evidence="5"/>
<evidence type="ECO:0000259" key="6">
    <source>
        <dbReference type="SMART" id="SM00382"/>
    </source>
</evidence>
<comment type="pathway">
    <text evidence="5">Pyrimidine metabolism; CTP biosynthesis via salvage pathway; CTP from cytidine: step 1/3.</text>
</comment>
<dbReference type="UniPathway" id="UPA00574">
    <property type="reaction ID" value="UER00637"/>
</dbReference>
<keyword evidence="3 5" id="KW-0547">Nucleotide-binding</keyword>
<dbReference type="AlphaFoldDB" id="A0A0F6CKU4"/>
<dbReference type="HOGENOM" id="CLU_021278_1_2_14"/>
<dbReference type="Proteomes" id="UP000018735">
    <property type="component" value="Chromosome"/>
</dbReference>
<dbReference type="GO" id="GO:0004849">
    <property type="term" value="F:uridine kinase activity"/>
    <property type="evidence" value="ECO:0007669"/>
    <property type="project" value="UniProtKB-EC"/>
</dbReference>
<gene>
    <name evidence="7" type="primary">udk</name>
    <name evidence="7" type="ORF">GCW_02565</name>
</gene>
<keyword evidence="4 5" id="KW-0418">Kinase</keyword>
<dbReference type="InterPro" id="IPR003593">
    <property type="entry name" value="AAA+_ATPase"/>
</dbReference>
<dbReference type="KEGG" id="mgz:GCW_02565"/>
<protein>
    <recommendedName>
        <fullName evidence="5">Uridine kinase</fullName>
        <ecNumber evidence="5">2.7.1.48</ecNumber>
    </recommendedName>
</protein>
<keyword evidence="2 5" id="KW-0808">Transferase</keyword>
<dbReference type="SMART" id="SM00382">
    <property type="entry name" value="AAA"/>
    <property type="match status" value="1"/>
</dbReference>
<dbReference type="NCBIfam" id="TIGR00235">
    <property type="entry name" value="udk"/>
    <property type="match status" value="1"/>
</dbReference>
<comment type="pathway">
    <text evidence="1 5">Pyrimidine metabolism; UMP biosynthesis via salvage pathway; UMP from uridine: step 1/1.</text>
</comment>
<dbReference type="EMBL" id="CP006916">
    <property type="protein sequence ID" value="AHB99716.1"/>
    <property type="molecule type" value="Genomic_DNA"/>
</dbReference>